<dbReference type="Proteomes" id="UP000198636">
    <property type="component" value="Unassembled WGS sequence"/>
</dbReference>
<dbReference type="AlphaFoldDB" id="A0A1G5BZB6"/>
<sequence length="148" mass="17555">MTKVISLNDYQSRKRHKIHSGSCIYFNDINEGIKNLALKDKELIFRNIKYYYNHQYTQYIKRNNTSGDYSFQSYLSNKLNILQPFRINHGIDFASEYAYSDISINDWKNISDIVVRISLNHTLGIIQEQLDPLHLAQQYSWEKVQVDL</sequence>
<accession>A0A1G5BZB6</accession>
<reference evidence="1 2" key="1">
    <citation type="submission" date="2016-10" db="EMBL/GenBank/DDBJ databases">
        <authorList>
            <person name="de Groot N.N."/>
        </authorList>
    </citation>
    <scope>NUCLEOTIDE SEQUENCE [LARGE SCALE GENOMIC DNA]</scope>
    <source>
        <strain evidence="1 2">DSM 18978</strain>
    </source>
</reference>
<dbReference type="EMBL" id="FMUS01000002">
    <property type="protein sequence ID" value="SCX95569.1"/>
    <property type="molecule type" value="Genomic_DNA"/>
</dbReference>
<dbReference type="RefSeq" id="WP_091539736.1">
    <property type="nucleotide sequence ID" value="NZ_FMUS01000002.1"/>
</dbReference>
<organism evidence="1 2">
    <name type="scientific">Alkaliphilus peptidifermentans DSM 18978</name>
    <dbReference type="NCBI Taxonomy" id="1120976"/>
    <lineage>
        <taxon>Bacteria</taxon>
        <taxon>Bacillati</taxon>
        <taxon>Bacillota</taxon>
        <taxon>Clostridia</taxon>
        <taxon>Peptostreptococcales</taxon>
        <taxon>Natronincolaceae</taxon>
        <taxon>Alkaliphilus</taxon>
    </lineage>
</organism>
<keyword evidence="2" id="KW-1185">Reference proteome</keyword>
<evidence type="ECO:0000313" key="1">
    <source>
        <dbReference type="EMBL" id="SCX95569.1"/>
    </source>
</evidence>
<protein>
    <submittedName>
        <fullName evidence="1">Uncharacterized protein</fullName>
    </submittedName>
</protein>
<gene>
    <name evidence="1" type="ORF">SAMN03080606_00572</name>
</gene>
<dbReference type="OrthoDB" id="1952574at2"/>
<name>A0A1G5BZB6_9FIRM</name>
<proteinExistence type="predicted"/>
<evidence type="ECO:0000313" key="2">
    <source>
        <dbReference type="Proteomes" id="UP000198636"/>
    </source>
</evidence>